<dbReference type="OrthoDB" id="1119147at2"/>
<proteinExistence type="predicted"/>
<dbReference type="Proteomes" id="UP000244956">
    <property type="component" value="Unassembled WGS sequence"/>
</dbReference>
<evidence type="ECO:0000313" key="1">
    <source>
        <dbReference type="EMBL" id="PWD99985.1"/>
    </source>
</evidence>
<dbReference type="RefSeq" id="WP_109263609.1">
    <property type="nucleotide sequence ID" value="NZ_QEWP01000004.1"/>
</dbReference>
<dbReference type="EMBL" id="QEWP01000004">
    <property type="protein sequence ID" value="PWD99985.1"/>
    <property type="molecule type" value="Genomic_DNA"/>
</dbReference>
<keyword evidence="2" id="KW-1185">Reference proteome</keyword>
<gene>
    <name evidence="1" type="ORF">DDZ16_06375</name>
</gene>
<dbReference type="AlphaFoldDB" id="A0A2U2BA97"/>
<sequence>MVVRNFPEAIADQNLEEINRLTTQSFILYEDGHIWNNDSLMKVIDWYKENYPDGKMSYTLENFETSISGKLANTHYKNTGLFESPDTTI</sequence>
<name>A0A2U2BA97_9BACT</name>
<comment type="caution">
    <text evidence="1">The sequence shown here is derived from an EMBL/GenBank/DDBJ whole genome shotgun (WGS) entry which is preliminary data.</text>
</comment>
<protein>
    <submittedName>
        <fullName evidence="1">Uncharacterized protein</fullName>
    </submittedName>
</protein>
<reference evidence="1 2" key="1">
    <citation type="submission" date="2018-05" db="EMBL/GenBank/DDBJ databases">
        <title>Marinilabilia rubrum sp. nov., isolated from saltern sediment.</title>
        <authorList>
            <person name="Zhang R."/>
        </authorList>
    </citation>
    <scope>NUCLEOTIDE SEQUENCE [LARGE SCALE GENOMIC DNA]</scope>
    <source>
        <strain evidence="1 2">WTE16</strain>
    </source>
</reference>
<organism evidence="1 2">
    <name type="scientific">Marinilabilia rubra</name>
    <dbReference type="NCBI Taxonomy" id="2162893"/>
    <lineage>
        <taxon>Bacteria</taxon>
        <taxon>Pseudomonadati</taxon>
        <taxon>Bacteroidota</taxon>
        <taxon>Bacteroidia</taxon>
        <taxon>Marinilabiliales</taxon>
        <taxon>Marinilabiliaceae</taxon>
        <taxon>Marinilabilia</taxon>
    </lineage>
</organism>
<evidence type="ECO:0000313" key="2">
    <source>
        <dbReference type="Proteomes" id="UP000244956"/>
    </source>
</evidence>
<accession>A0A2U2BA97</accession>